<protein>
    <submittedName>
        <fullName evidence="1">Uncharacterized protein</fullName>
    </submittedName>
</protein>
<evidence type="ECO:0000313" key="2">
    <source>
        <dbReference type="Proteomes" id="UP000440224"/>
    </source>
</evidence>
<dbReference type="OrthoDB" id="5512760at2"/>
<gene>
    <name evidence="1" type="ORF">GF068_38945</name>
</gene>
<dbReference type="RefSeq" id="WP_153824636.1">
    <property type="nucleotide sequence ID" value="NZ_WJIE01000022.1"/>
</dbReference>
<accession>A0A6N7Q2C3</accession>
<proteinExistence type="predicted"/>
<reference evidence="1 2" key="1">
    <citation type="submission" date="2019-10" db="EMBL/GenBank/DDBJ databases">
        <title>A soil myxobacterium in the family Polyangiaceae.</title>
        <authorList>
            <person name="Li Y."/>
            <person name="Wang J."/>
        </authorList>
    </citation>
    <scope>NUCLEOTIDE SEQUENCE [LARGE SCALE GENOMIC DNA]</scope>
    <source>
        <strain evidence="1 2">DSM 14734</strain>
    </source>
</reference>
<comment type="caution">
    <text evidence="1">The sequence shown here is derived from an EMBL/GenBank/DDBJ whole genome shotgun (WGS) entry which is preliminary data.</text>
</comment>
<evidence type="ECO:0000313" key="1">
    <source>
        <dbReference type="EMBL" id="MRG97857.1"/>
    </source>
</evidence>
<keyword evidence="2" id="KW-1185">Reference proteome</keyword>
<name>A0A6N7Q2C3_9BACT</name>
<dbReference type="Proteomes" id="UP000440224">
    <property type="component" value="Unassembled WGS sequence"/>
</dbReference>
<organism evidence="1 2">
    <name type="scientific">Polyangium spumosum</name>
    <dbReference type="NCBI Taxonomy" id="889282"/>
    <lineage>
        <taxon>Bacteria</taxon>
        <taxon>Pseudomonadati</taxon>
        <taxon>Myxococcota</taxon>
        <taxon>Polyangia</taxon>
        <taxon>Polyangiales</taxon>
        <taxon>Polyangiaceae</taxon>
        <taxon>Polyangium</taxon>
    </lineage>
</organism>
<sequence>MAGDPKFPDVGEQHIDASDLTLPDITAERVQGLTKVHDGYEDVARLLINAKPDVLDRAGINPKDIERLSEEFAKEQRLTKLHAASVKLTELLFEGRQETRHVIGTLVAEAAAQTRRRAERTNNPAEVIGPLESLLEYQYGAAQKGAATRQKAKEAKGPKKD</sequence>
<dbReference type="EMBL" id="WJIE01000022">
    <property type="protein sequence ID" value="MRG97857.1"/>
    <property type="molecule type" value="Genomic_DNA"/>
</dbReference>
<dbReference type="AlphaFoldDB" id="A0A6N7Q2C3"/>